<organism evidence="5 6">
    <name type="scientific">Actinomadura barringtoniae</name>
    <dbReference type="NCBI Taxonomy" id="1427535"/>
    <lineage>
        <taxon>Bacteria</taxon>
        <taxon>Bacillati</taxon>
        <taxon>Actinomycetota</taxon>
        <taxon>Actinomycetes</taxon>
        <taxon>Streptosporangiales</taxon>
        <taxon>Thermomonosporaceae</taxon>
        <taxon>Actinomadura</taxon>
    </lineage>
</organism>
<evidence type="ECO:0000256" key="3">
    <source>
        <dbReference type="SAM" id="MobiDB-lite"/>
    </source>
</evidence>
<evidence type="ECO:0000256" key="2">
    <source>
        <dbReference type="PROSITE-ProRule" id="PRU00335"/>
    </source>
</evidence>
<name>A0A939PMZ2_9ACTN</name>
<keyword evidence="6" id="KW-1185">Reference proteome</keyword>
<dbReference type="AlphaFoldDB" id="A0A939PMZ2"/>
<dbReference type="Gene3D" id="1.10.357.10">
    <property type="entry name" value="Tetracycline Repressor, domain 2"/>
    <property type="match status" value="1"/>
</dbReference>
<comment type="caution">
    <text evidence="5">The sequence shown here is derived from an EMBL/GenBank/DDBJ whole genome shotgun (WGS) entry which is preliminary data.</text>
</comment>
<sequence length="219" mass="22960">MTEGGAPARGRGRPRGPGVDAARRREELLDAAERAIGAMGTSVSLAEVAREAGYARSAVYAAFSGKAEVLAALSERHAGIILLEMFGRATGEREPKSQFAAILDVLFAWAEERPQLYWALIRPLNEDDTGPGLFDLLAGAIETMLGPAQAAAGRDAEMAAPGARAMMGSAIAAIEWWLRGGTAMPRAQLVGYLSDLAWHGGAGLPDGWMGISVSGEPKT</sequence>
<dbReference type="EMBL" id="JAGEOJ010000042">
    <property type="protein sequence ID" value="MBO2455771.1"/>
    <property type="molecule type" value="Genomic_DNA"/>
</dbReference>
<feature type="DNA-binding region" description="H-T-H motif" evidence="2">
    <location>
        <begin position="44"/>
        <end position="63"/>
    </location>
</feature>
<dbReference type="InterPro" id="IPR050109">
    <property type="entry name" value="HTH-type_TetR-like_transc_reg"/>
</dbReference>
<proteinExistence type="predicted"/>
<evidence type="ECO:0000259" key="4">
    <source>
        <dbReference type="PROSITE" id="PS50977"/>
    </source>
</evidence>
<evidence type="ECO:0000256" key="1">
    <source>
        <dbReference type="ARBA" id="ARBA00023125"/>
    </source>
</evidence>
<feature type="region of interest" description="Disordered" evidence="3">
    <location>
        <begin position="1"/>
        <end position="21"/>
    </location>
</feature>
<dbReference type="PANTHER" id="PTHR30055">
    <property type="entry name" value="HTH-TYPE TRANSCRIPTIONAL REGULATOR RUTR"/>
    <property type="match status" value="1"/>
</dbReference>
<reference evidence="5" key="1">
    <citation type="submission" date="2021-03" db="EMBL/GenBank/DDBJ databases">
        <authorList>
            <person name="Kanchanasin P."/>
            <person name="Saeng-In P."/>
            <person name="Phongsopitanun W."/>
            <person name="Yuki M."/>
            <person name="Kudo T."/>
            <person name="Ohkuma M."/>
            <person name="Tanasupawat S."/>
        </authorList>
    </citation>
    <scope>NUCLEOTIDE SEQUENCE</scope>
    <source>
        <strain evidence="5">GKU 128</strain>
    </source>
</reference>
<protein>
    <submittedName>
        <fullName evidence="5">TetR/AcrR family transcriptional regulator</fullName>
    </submittedName>
</protein>
<dbReference type="Pfam" id="PF00440">
    <property type="entry name" value="TetR_N"/>
    <property type="match status" value="1"/>
</dbReference>
<dbReference type="InterPro" id="IPR009057">
    <property type="entry name" value="Homeodomain-like_sf"/>
</dbReference>
<keyword evidence="1 2" id="KW-0238">DNA-binding</keyword>
<evidence type="ECO:0000313" key="6">
    <source>
        <dbReference type="Proteomes" id="UP000669179"/>
    </source>
</evidence>
<dbReference type="InterPro" id="IPR001647">
    <property type="entry name" value="HTH_TetR"/>
</dbReference>
<dbReference type="SUPFAM" id="SSF46689">
    <property type="entry name" value="Homeodomain-like"/>
    <property type="match status" value="1"/>
</dbReference>
<dbReference type="PROSITE" id="PS50977">
    <property type="entry name" value="HTH_TETR_2"/>
    <property type="match status" value="1"/>
</dbReference>
<dbReference type="PANTHER" id="PTHR30055:SF226">
    <property type="entry name" value="HTH-TYPE TRANSCRIPTIONAL REGULATOR PKSA"/>
    <property type="match status" value="1"/>
</dbReference>
<dbReference type="RefSeq" id="WP_208264013.1">
    <property type="nucleotide sequence ID" value="NZ_JAGEOJ010000042.1"/>
</dbReference>
<evidence type="ECO:0000313" key="5">
    <source>
        <dbReference type="EMBL" id="MBO2455771.1"/>
    </source>
</evidence>
<gene>
    <name evidence="5" type="ORF">J4573_52455</name>
</gene>
<dbReference type="Proteomes" id="UP000669179">
    <property type="component" value="Unassembled WGS sequence"/>
</dbReference>
<accession>A0A939PMZ2</accession>
<dbReference type="GO" id="GO:0000976">
    <property type="term" value="F:transcription cis-regulatory region binding"/>
    <property type="evidence" value="ECO:0007669"/>
    <property type="project" value="TreeGrafter"/>
</dbReference>
<feature type="domain" description="HTH tetR-type" evidence="4">
    <location>
        <begin position="22"/>
        <end position="81"/>
    </location>
</feature>
<dbReference type="GO" id="GO:0003700">
    <property type="term" value="F:DNA-binding transcription factor activity"/>
    <property type="evidence" value="ECO:0007669"/>
    <property type="project" value="TreeGrafter"/>
</dbReference>